<dbReference type="SUPFAM" id="SSF102405">
    <property type="entry name" value="MCP/YpsA-like"/>
    <property type="match status" value="1"/>
</dbReference>
<evidence type="ECO:0000313" key="2">
    <source>
        <dbReference type="Proteomes" id="UP001569428"/>
    </source>
</evidence>
<dbReference type="EMBL" id="JBGMEK010000108">
    <property type="protein sequence ID" value="MFA0813564.1"/>
    <property type="molecule type" value="Genomic_DNA"/>
</dbReference>
<dbReference type="InterPro" id="IPR024755">
    <property type="entry name" value="cpYpsA"/>
</dbReference>
<protein>
    <submittedName>
        <fullName evidence="1">YpsA SLOG family protein</fullName>
    </submittedName>
</protein>
<name>A0ABV4P6C7_9GAMM</name>
<gene>
    <name evidence="1" type="ORF">ACCI49_21990</name>
</gene>
<organism evidence="1 2">
    <name type="scientific">Microbulbifer epialgicus</name>
    <dbReference type="NCBI Taxonomy" id="393907"/>
    <lineage>
        <taxon>Bacteria</taxon>
        <taxon>Pseudomonadati</taxon>
        <taxon>Pseudomonadota</taxon>
        <taxon>Gammaproteobacteria</taxon>
        <taxon>Cellvibrionales</taxon>
        <taxon>Microbulbiferaceae</taxon>
        <taxon>Microbulbifer</taxon>
    </lineage>
</organism>
<dbReference type="Gene3D" id="3.40.50.450">
    <property type="match status" value="1"/>
</dbReference>
<dbReference type="RefSeq" id="WP_371841378.1">
    <property type="nucleotide sequence ID" value="NZ_JBGMEK010000108.1"/>
</dbReference>
<evidence type="ECO:0000313" key="1">
    <source>
        <dbReference type="EMBL" id="MFA0813564.1"/>
    </source>
</evidence>
<comment type="caution">
    <text evidence="1">The sequence shown here is derived from an EMBL/GenBank/DDBJ whole genome shotgun (WGS) entry which is preliminary data.</text>
</comment>
<keyword evidence="2" id="KW-1185">Reference proteome</keyword>
<proteinExistence type="predicted"/>
<accession>A0ABV4P6C7</accession>
<reference evidence="1 2" key="1">
    <citation type="submission" date="2024-08" db="EMBL/GenBank/DDBJ databases">
        <authorList>
            <person name="Ishaq N."/>
        </authorList>
    </citation>
    <scope>NUCLEOTIDE SEQUENCE [LARGE SCALE GENOMIC DNA]</scope>
    <source>
        <strain evidence="1 2">DSM 18651</strain>
    </source>
</reference>
<dbReference type="Proteomes" id="UP001569428">
    <property type="component" value="Unassembled WGS sequence"/>
</dbReference>
<sequence>MYWPEKIISGGQTGADIGGLDGARRVGISTGGWAPLGYLTEEGARPEMLKSYGLVESHSAKYRERTRQNVENSDATLILATLPNSDGTALTLNYCQNLGKPYILVNPSRDCIAEIRGFINSVKPEILNIAGNRESISPGIADKTAKIIQQVFL</sequence>
<dbReference type="Pfam" id="PF12694">
    <property type="entry name" value="cpYpsA"/>
    <property type="match status" value="1"/>
</dbReference>